<dbReference type="Gramene" id="ESQ53010">
    <property type="protein sequence ID" value="ESQ53010"/>
    <property type="gene ID" value="EUTSA_v10016886mg"/>
</dbReference>
<protein>
    <recommendedName>
        <fullName evidence="1">F-box domain-containing protein</fullName>
    </recommendedName>
</protein>
<dbReference type="InterPro" id="IPR011043">
    <property type="entry name" value="Gal_Oxase/kelch_b-propeller"/>
</dbReference>
<dbReference type="STRING" id="72664.V4LR31"/>
<feature type="domain" description="F-box" evidence="1">
    <location>
        <begin position="12"/>
        <end position="51"/>
    </location>
</feature>
<dbReference type="OMA" id="CGHEILT"/>
<dbReference type="Pfam" id="PF08268">
    <property type="entry name" value="FBA_3"/>
    <property type="match status" value="1"/>
</dbReference>
<evidence type="ECO:0000313" key="3">
    <source>
        <dbReference type="Proteomes" id="UP000030689"/>
    </source>
</evidence>
<dbReference type="OrthoDB" id="692435at2759"/>
<evidence type="ECO:0000313" key="2">
    <source>
        <dbReference type="EMBL" id="ESQ53010.1"/>
    </source>
</evidence>
<dbReference type="PANTHER" id="PTHR31672">
    <property type="entry name" value="BNACNNG10540D PROTEIN"/>
    <property type="match status" value="1"/>
</dbReference>
<gene>
    <name evidence="2" type="ORF">EUTSA_v10016886mg</name>
</gene>
<dbReference type="SUPFAM" id="SSF81383">
    <property type="entry name" value="F-box domain"/>
    <property type="match status" value="1"/>
</dbReference>
<dbReference type="PANTHER" id="PTHR31672:SF13">
    <property type="entry name" value="F-BOX PROTEIN CPR30-LIKE"/>
    <property type="match status" value="1"/>
</dbReference>
<dbReference type="AlphaFoldDB" id="V4LR31"/>
<dbReference type="Pfam" id="PF00646">
    <property type="entry name" value="F-box"/>
    <property type="match status" value="1"/>
</dbReference>
<reference evidence="2 3" key="1">
    <citation type="journal article" date="2013" name="Front. Plant Sci.">
        <title>The Reference Genome of the Halophytic Plant Eutrema salsugineum.</title>
        <authorList>
            <person name="Yang R."/>
            <person name="Jarvis D.E."/>
            <person name="Chen H."/>
            <person name="Beilstein M.A."/>
            <person name="Grimwood J."/>
            <person name="Jenkins J."/>
            <person name="Shu S."/>
            <person name="Prochnik S."/>
            <person name="Xin M."/>
            <person name="Ma C."/>
            <person name="Schmutz J."/>
            <person name="Wing R.A."/>
            <person name="Mitchell-Olds T."/>
            <person name="Schumaker K.S."/>
            <person name="Wang X."/>
        </authorList>
    </citation>
    <scope>NUCLEOTIDE SEQUENCE [LARGE SCALE GENOMIC DNA]</scope>
</reference>
<dbReference type="Gene3D" id="1.20.1280.50">
    <property type="match status" value="1"/>
</dbReference>
<accession>V4LR31</accession>
<dbReference type="InterPro" id="IPR013187">
    <property type="entry name" value="F-box-assoc_dom_typ3"/>
</dbReference>
<dbReference type="CDD" id="cd22157">
    <property type="entry name" value="F-box_AtFBW1-like"/>
    <property type="match status" value="1"/>
</dbReference>
<dbReference type="InterPro" id="IPR017451">
    <property type="entry name" value="F-box-assoc_interact_dom"/>
</dbReference>
<dbReference type="EMBL" id="KI517385">
    <property type="protein sequence ID" value="ESQ53010.1"/>
    <property type="molecule type" value="Genomic_DNA"/>
</dbReference>
<dbReference type="SMART" id="SM00256">
    <property type="entry name" value="FBOX"/>
    <property type="match status" value="1"/>
</dbReference>
<name>V4LR31_EUTSA</name>
<proteinExistence type="predicted"/>
<dbReference type="SUPFAM" id="SSF50965">
    <property type="entry name" value="Galactose oxidase, central domain"/>
    <property type="match status" value="1"/>
</dbReference>
<dbReference type="eggNOG" id="ENOG502QW61">
    <property type="taxonomic scope" value="Eukaryota"/>
</dbReference>
<organism evidence="2 3">
    <name type="scientific">Eutrema salsugineum</name>
    <name type="common">Saltwater cress</name>
    <name type="synonym">Sisymbrium salsugineum</name>
    <dbReference type="NCBI Taxonomy" id="72664"/>
    <lineage>
        <taxon>Eukaryota</taxon>
        <taxon>Viridiplantae</taxon>
        <taxon>Streptophyta</taxon>
        <taxon>Embryophyta</taxon>
        <taxon>Tracheophyta</taxon>
        <taxon>Spermatophyta</taxon>
        <taxon>Magnoliopsida</taxon>
        <taxon>eudicotyledons</taxon>
        <taxon>Gunneridae</taxon>
        <taxon>Pentapetalae</taxon>
        <taxon>rosids</taxon>
        <taxon>malvids</taxon>
        <taxon>Brassicales</taxon>
        <taxon>Brassicaceae</taxon>
        <taxon>Eutremeae</taxon>
        <taxon>Eutrema</taxon>
    </lineage>
</organism>
<dbReference type="InterPro" id="IPR001810">
    <property type="entry name" value="F-box_dom"/>
</dbReference>
<dbReference type="KEGG" id="eus:EUTSA_v10016886mg"/>
<dbReference type="InterPro" id="IPR036047">
    <property type="entry name" value="F-box-like_dom_sf"/>
</dbReference>
<keyword evidence="3" id="KW-1185">Reference proteome</keyword>
<dbReference type="NCBIfam" id="TIGR01640">
    <property type="entry name" value="F_box_assoc_1"/>
    <property type="match status" value="1"/>
</dbReference>
<dbReference type="Proteomes" id="UP000030689">
    <property type="component" value="Unassembled WGS sequence"/>
</dbReference>
<dbReference type="InterPro" id="IPR050796">
    <property type="entry name" value="SCF_F-box_component"/>
</dbReference>
<sequence>MSEVYRGRSDVIPDLIEDIFLRLPLKSILKFKTVSKQWRSILESRSFVESRMKVQKKPKILAAGDHRSQSLFREGDTEEIDIVYINSRDAATRPSLTCDGLVCIPVPGWVNVLNPSTGEFVSFPSGPDPVTNHYDDNLIFTETWWNIFPAYWAMGVGRDKVSGSYKVVRMFFDPIPYCEILDVDIGEWREVKPPPYKVEPRRKPAFVNGSLYWIEMIKSDNVFALDLHTEEFRDVVPFPPTCAVADQLVNLEDRLAIVTAYTKPWEFEIRVLDEQEETWSLVYSISLANSGVFSRRQRSVWFRPVAVSNSGNLFFHDNERTGCSNTTQRQIKSFASLQTFV</sequence>
<evidence type="ECO:0000259" key="1">
    <source>
        <dbReference type="SMART" id="SM00256"/>
    </source>
</evidence>